<dbReference type="InterPro" id="IPR018392">
    <property type="entry name" value="LysM"/>
</dbReference>
<gene>
    <name evidence="2" type="ORF">D7Z54_05805</name>
</gene>
<dbReference type="Proteomes" id="UP000275076">
    <property type="component" value="Unassembled WGS sequence"/>
</dbReference>
<sequence length="219" mass="24049">MLFIGASSTYAVDDDYMWPTDGEITDTFGTRGGNHDGIDIAAKRGANVVASDSGEITRSDYSASYGHVIFISHENNDETVYAHLSERLVEDGDIVSKGEVIGKVGNTGHSRGAHLHFELHEGKWNPSKSYAVNPLSFLKKGVESVDTTNKNNRTGEVLSLIRSEMQETNEHNEQTTYTVEEGDTLWGIAQTYDVTVETLQETNDIAGSLIYPDQELTIS</sequence>
<dbReference type="PROSITE" id="PS51782">
    <property type="entry name" value="LYSM"/>
    <property type="match status" value="1"/>
</dbReference>
<dbReference type="InterPro" id="IPR016047">
    <property type="entry name" value="M23ase_b-sheet_dom"/>
</dbReference>
<dbReference type="SMART" id="SM00257">
    <property type="entry name" value="LysM"/>
    <property type="match status" value="1"/>
</dbReference>
<dbReference type="InterPro" id="IPR050570">
    <property type="entry name" value="Cell_wall_metabolism_enzyme"/>
</dbReference>
<dbReference type="AlphaFoldDB" id="A0A3R9WVY0"/>
<dbReference type="SUPFAM" id="SSF51261">
    <property type="entry name" value="Duplicated hybrid motif"/>
    <property type="match status" value="1"/>
</dbReference>
<evidence type="ECO:0000259" key="1">
    <source>
        <dbReference type="PROSITE" id="PS51782"/>
    </source>
</evidence>
<proteinExistence type="predicted"/>
<dbReference type="InterPro" id="IPR011055">
    <property type="entry name" value="Dup_hybrid_motif"/>
</dbReference>
<comment type="caution">
    <text evidence="2">The sequence shown here is derived from an EMBL/GenBank/DDBJ whole genome shotgun (WGS) entry which is preliminary data.</text>
</comment>
<organism evidence="2 3">
    <name type="scientific">Salibacterium salarium</name>
    <dbReference type="NCBI Taxonomy" id="284579"/>
    <lineage>
        <taxon>Bacteria</taxon>
        <taxon>Bacillati</taxon>
        <taxon>Bacillota</taxon>
        <taxon>Bacilli</taxon>
        <taxon>Bacillales</taxon>
        <taxon>Bacillaceae</taxon>
    </lineage>
</organism>
<dbReference type="Pfam" id="PF01551">
    <property type="entry name" value="Peptidase_M23"/>
    <property type="match status" value="1"/>
</dbReference>
<dbReference type="EMBL" id="RBVX01000003">
    <property type="protein sequence ID" value="RSL34683.1"/>
    <property type="molecule type" value="Genomic_DNA"/>
</dbReference>
<dbReference type="CDD" id="cd00118">
    <property type="entry name" value="LysM"/>
    <property type="match status" value="1"/>
</dbReference>
<dbReference type="OrthoDB" id="9805070at2"/>
<dbReference type="PANTHER" id="PTHR21666">
    <property type="entry name" value="PEPTIDASE-RELATED"/>
    <property type="match status" value="1"/>
</dbReference>
<dbReference type="PANTHER" id="PTHR21666:SF290">
    <property type="entry name" value="PEPTIDASE M23 DOMAIN PROTEIN"/>
    <property type="match status" value="1"/>
</dbReference>
<dbReference type="Pfam" id="PF01476">
    <property type="entry name" value="LysM"/>
    <property type="match status" value="1"/>
</dbReference>
<accession>A0A3R9WVY0</accession>
<evidence type="ECO:0000313" key="3">
    <source>
        <dbReference type="Proteomes" id="UP000275076"/>
    </source>
</evidence>
<dbReference type="GO" id="GO:0004222">
    <property type="term" value="F:metalloendopeptidase activity"/>
    <property type="evidence" value="ECO:0007669"/>
    <property type="project" value="TreeGrafter"/>
</dbReference>
<keyword evidence="3" id="KW-1185">Reference proteome</keyword>
<dbReference type="Gene3D" id="3.10.350.10">
    <property type="entry name" value="LysM domain"/>
    <property type="match status" value="1"/>
</dbReference>
<feature type="domain" description="LysM" evidence="1">
    <location>
        <begin position="175"/>
        <end position="218"/>
    </location>
</feature>
<name>A0A3R9WVY0_9BACI</name>
<dbReference type="InterPro" id="IPR036779">
    <property type="entry name" value="LysM_dom_sf"/>
</dbReference>
<reference evidence="2 3" key="1">
    <citation type="submission" date="2018-10" db="EMBL/GenBank/DDBJ databases">
        <title>Draft genome sequence of Bacillus salarius IM0101, isolated from a hypersaline soil in Inner Mongolia, China.</title>
        <authorList>
            <person name="Yamprayoonswat W."/>
            <person name="Boonvisut S."/>
            <person name="Jumpathong W."/>
            <person name="Sittihan S."/>
            <person name="Ruangsuj P."/>
            <person name="Wanthongcharoen S."/>
            <person name="Thongpramul N."/>
            <person name="Pimmason S."/>
            <person name="Yu B."/>
            <person name="Yasawong M."/>
        </authorList>
    </citation>
    <scope>NUCLEOTIDE SEQUENCE [LARGE SCALE GENOMIC DNA]</scope>
    <source>
        <strain evidence="2 3">IM0101</strain>
    </source>
</reference>
<dbReference type="SUPFAM" id="SSF54106">
    <property type="entry name" value="LysM domain"/>
    <property type="match status" value="1"/>
</dbReference>
<evidence type="ECO:0000313" key="2">
    <source>
        <dbReference type="EMBL" id="RSL34683.1"/>
    </source>
</evidence>
<protein>
    <submittedName>
        <fullName evidence="2">LysM peptidoglycan-binding domain-containing protein</fullName>
    </submittedName>
</protein>
<dbReference type="Gene3D" id="2.70.70.10">
    <property type="entry name" value="Glucose Permease (Domain IIA)"/>
    <property type="match status" value="1"/>
</dbReference>
<dbReference type="CDD" id="cd12797">
    <property type="entry name" value="M23_peptidase"/>
    <property type="match status" value="1"/>
</dbReference>